<organism evidence="2">
    <name type="scientific">uncultured Caudovirales phage</name>
    <dbReference type="NCBI Taxonomy" id="2100421"/>
    <lineage>
        <taxon>Viruses</taxon>
        <taxon>Duplodnaviria</taxon>
        <taxon>Heunggongvirae</taxon>
        <taxon>Uroviricota</taxon>
        <taxon>Caudoviricetes</taxon>
        <taxon>Peduoviridae</taxon>
        <taxon>Maltschvirus</taxon>
        <taxon>Maltschvirus maltsch</taxon>
    </lineage>
</organism>
<keyword evidence="1" id="KW-0472">Membrane</keyword>
<protein>
    <submittedName>
        <fullName evidence="2">Uncharacterized protein</fullName>
    </submittedName>
</protein>
<reference evidence="2" key="1">
    <citation type="submission" date="2020-04" db="EMBL/GenBank/DDBJ databases">
        <authorList>
            <person name="Chiriac C."/>
            <person name="Salcher M."/>
            <person name="Ghai R."/>
            <person name="Kavagutti S V."/>
        </authorList>
    </citation>
    <scope>NUCLEOTIDE SEQUENCE</scope>
</reference>
<evidence type="ECO:0000313" key="2">
    <source>
        <dbReference type="EMBL" id="CAB4121322.1"/>
    </source>
</evidence>
<keyword evidence="1" id="KW-1133">Transmembrane helix</keyword>
<name>A0A6J5KJH4_9CAUD</name>
<proteinExistence type="predicted"/>
<gene>
    <name evidence="2" type="ORF">UFOVP13_23</name>
</gene>
<accession>A0A6J5KJH4</accession>
<sequence>MSPNEALAFSAIVIVGIIVVVIILIGSDR</sequence>
<feature type="transmembrane region" description="Helical" evidence="1">
    <location>
        <begin position="6"/>
        <end position="26"/>
    </location>
</feature>
<dbReference type="EMBL" id="LR796145">
    <property type="protein sequence ID" value="CAB4121322.1"/>
    <property type="molecule type" value="Genomic_DNA"/>
</dbReference>
<evidence type="ECO:0000256" key="1">
    <source>
        <dbReference type="SAM" id="Phobius"/>
    </source>
</evidence>
<keyword evidence="1" id="KW-0812">Transmembrane</keyword>